<keyword evidence="3" id="KW-1185">Reference proteome</keyword>
<dbReference type="SUPFAM" id="SSF51735">
    <property type="entry name" value="NAD(P)-binding Rossmann-fold domains"/>
    <property type="match status" value="1"/>
</dbReference>
<name>A0ABP7YW84_9SPHI</name>
<sequence>MKKKIFITGASGFVGSHLTEAAQSLGLEVHAAVRNSSKTTDIEPFVDKFVYPNLGNTEDLLKLFDQEKYSYIIHAAAMTKTKSEELMKNVNVGYTEALLHAAFKADMPLERIAYVSSLAAIGPIPYANEGLIDESFPYHPLTVYGRSKKESEIMIQNNFTDERISIFRPTAVYGPREKDIFILFDTMRRGLDPYIGTNPQKLSFIYVKDLVDVLLKGVMTPQEGMQFYNISDGQVYSRYAMAEIYKDIFQKKLWRMHVPLGLVKGIAQISQFLYRNSPKTPVIYPERLGELTAENWGVDITHAQSQLGFDPKYLLEDGLKESLLWYKENKWL</sequence>
<dbReference type="RefSeq" id="WP_344674872.1">
    <property type="nucleotide sequence ID" value="NZ_BAAAZI010000010.1"/>
</dbReference>
<feature type="domain" description="NAD-dependent epimerase/dehydratase" evidence="1">
    <location>
        <begin position="5"/>
        <end position="230"/>
    </location>
</feature>
<dbReference type="PANTHER" id="PTHR43245">
    <property type="entry name" value="BIFUNCTIONAL POLYMYXIN RESISTANCE PROTEIN ARNA"/>
    <property type="match status" value="1"/>
</dbReference>
<dbReference type="EMBL" id="BAAAZI010000010">
    <property type="protein sequence ID" value="GAA4142275.1"/>
    <property type="molecule type" value="Genomic_DNA"/>
</dbReference>
<gene>
    <name evidence="2" type="ORF">GCM10022216_23030</name>
</gene>
<dbReference type="Proteomes" id="UP001500101">
    <property type="component" value="Unassembled WGS sequence"/>
</dbReference>
<dbReference type="InterPro" id="IPR001509">
    <property type="entry name" value="Epimerase_deHydtase"/>
</dbReference>
<evidence type="ECO:0000313" key="3">
    <source>
        <dbReference type="Proteomes" id="UP001500101"/>
    </source>
</evidence>
<protein>
    <submittedName>
        <fullName evidence="2">NAD(P)-dependent oxidoreductase</fullName>
    </submittedName>
</protein>
<evidence type="ECO:0000313" key="2">
    <source>
        <dbReference type="EMBL" id="GAA4142275.1"/>
    </source>
</evidence>
<reference evidence="3" key="1">
    <citation type="journal article" date="2019" name="Int. J. Syst. Evol. Microbiol.">
        <title>The Global Catalogue of Microorganisms (GCM) 10K type strain sequencing project: providing services to taxonomists for standard genome sequencing and annotation.</title>
        <authorList>
            <consortium name="The Broad Institute Genomics Platform"/>
            <consortium name="The Broad Institute Genome Sequencing Center for Infectious Disease"/>
            <person name="Wu L."/>
            <person name="Ma J."/>
        </authorList>
    </citation>
    <scope>NUCLEOTIDE SEQUENCE [LARGE SCALE GENOMIC DNA]</scope>
    <source>
        <strain evidence="3">JCM 16704</strain>
    </source>
</reference>
<dbReference type="InterPro" id="IPR050177">
    <property type="entry name" value="Lipid_A_modif_metabolic_enz"/>
</dbReference>
<accession>A0ABP7YW84</accession>
<organism evidence="2 3">
    <name type="scientific">Sphingobacterium kyonggiense</name>
    <dbReference type="NCBI Taxonomy" id="714075"/>
    <lineage>
        <taxon>Bacteria</taxon>
        <taxon>Pseudomonadati</taxon>
        <taxon>Bacteroidota</taxon>
        <taxon>Sphingobacteriia</taxon>
        <taxon>Sphingobacteriales</taxon>
        <taxon>Sphingobacteriaceae</taxon>
        <taxon>Sphingobacterium</taxon>
    </lineage>
</organism>
<comment type="caution">
    <text evidence="2">The sequence shown here is derived from an EMBL/GenBank/DDBJ whole genome shotgun (WGS) entry which is preliminary data.</text>
</comment>
<proteinExistence type="predicted"/>
<dbReference type="Gene3D" id="3.40.50.720">
    <property type="entry name" value="NAD(P)-binding Rossmann-like Domain"/>
    <property type="match status" value="1"/>
</dbReference>
<dbReference type="InterPro" id="IPR036291">
    <property type="entry name" value="NAD(P)-bd_dom_sf"/>
</dbReference>
<dbReference type="Pfam" id="PF01370">
    <property type="entry name" value="Epimerase"/>
    <property type="match status" value="1"/>
</dbReference>
<evidence type="ECO:0000259" key="1">
    <source>
        <dbReference type="Pfam" id="PF01370"/>
    </source>
</evidence>
<dbReference type="PANTHER" id="PTHR43245:SF58">
    <property type="entry name" value="BLL5923 PROTEIN"/>
    <property type="match status" value="1"/>
</dbReference>